<dbReference type="InterPro" id="IPR017853">
    <property type="entry name" value="GH"/>
</dbReference>
<gene>
    <name evidence="14" type="ORF">AOQ84DRAFT_315968</name>
</gene>
<evidence type="ECO:0000259" key="11">
    <source>
        <dbReference type="Pfam" id="PF00703"/>
    </source>
</evidence>
<dbReference type="GO" id="GO:0006516">
    <property type="term" value="P:glycoprotein catabolic process"/>
    <property type="evidence" value="ECO:0007669"/>
    <property type="project" value="TreeGrafter"/>
</dbReference>
<keyword evidence="4 14" id="KW-0378">Hydrolase</keyword>
<dbReference type="InterPro" id="IPR041447">
    <property type="entry name" value="Mannosidase_ig"/>
</dbReference>
<dbReference type="Gene3D" id="2.60.120.260">
    <property type="entry name" value="Galactose-binding domain-like"/>
    <property type="match status" value="1"/>
</dbReference>
<organism evidence="14 15">
    <name type="scientific">Glonium stellatum</name>
    <dbReference type="NCBI Taxonomy" id="574774"/>
    <lineage>
        <taxon>Eukaryota</taxon>
        <taxon>Fungi</taxon>
        <taxon>Dikarya</taxon>
        <taxon>Ascomycota</taxon>
        <taxon>Pezizomycotina</taxon>
        <taxon>Dothideomycetes</taxon>
        <taxon>Pleosporomycetidae</taxon>
        <taxon>Gloniales</taxon>
        <taxon>Gloniaceae</taxon>
        <taxon>Glonium</taxon>
    </lineage>
</organism>
<evidence type="ECO:0000259" key="12">
    <source>
        <dbReference type="Pfam" id="PF17786"/>
    </source>
</evidence>
<dbReference type="GO" id="GO:0000272">
    <property type="term" value="P:polysaccharide catabolic process"/>
    <property type="evidence" value="ECO:0007669"/>
    <property type="project" value="UniProtKB-KW"/>
</dbReference>
<keyword evidence="6" id="KW-0326">Glycosidase</keyword>
<evidence type="ECO:0000259" key="13">
    <source>
        <dbReference type="Pfam" id="PF22666"/>
    </source>
</evidence>
<evidence type="ECO:0000256" key="4">
    <source>
        <dbReference type="ARBA" id="ARBA00022801"/>
    </source>
</evidence>
<evidence type="ECO:0000256" key="7">
    <source>
        <dbReference type="ARBA" id="ARBA00023326"/>
    </source>
</evidence>
<dbReference type="Gene3D" id="2.60.40.10">
    <property type="entry name" value="Immunoglobulins"/>
    <property type="match status" value="1"/>
</dbReference>
<evidence type="ECO:0000256" key="10">
    <source>
        <dbReference type="ARBA" id="ARBA00041614"/>
    </source>
</evidence>
<comment type="similarity">
    <text evidence="8">Belongs to the glycosyl hydrolase 2 family. Beta-mannosidase B subfamily.</text>
</comment>
<keyword evidence="5" id="KW-0119">Carbohydrate metabolism</keyword>
<dbReference type="Pfam" id="PF00703">
    <property type="entry name" value="Glyco_hydro_2"/>
    <property type="match status" value="1"/>
</dbReference>
<feature type="domain" description="Glycoside hydrolase family 2 immunoglobulin-like beta-sandwich" evidence="11">
    <location>
        <begin position="204"/>
        <end position="310"/>
    </location>
</feature>
<dbReference type="InterPro" id="IPR036156">
    <property type="entry name" value="Beta-gal/glucu_dom_sf"/>
</dbReference>
<dbReference type="OrthoDB" id="2866996at2759"/>
<dbReference type="InterPro" id="IPR013783">
    <property type="entry name" value="Ig-like_fold"/>
</dbReference>
<comment type="pathway">
    <text evidence="2">Glycan metabolism; N-glycan degradation.</text>
</comment>
<comment type="catalytic activity">
    <reaction evidence="1">
        <text>Hydrolysis of terminal, non-reducing beta-D-mannose residues in beta-D-mannosides.</text>
        <dbReference type="EC" id="3.2.1.25"/>
    </reaction>
</comment>
<evidence type="ECO:0000256" key="5">
    <source>
        <dbReference type="ARBA" id="ARBA00023277"/>
    </source>
</evidence>
<dbReference type="SUPFAM" id="SSF49785">
    <property type="entry name" value="Galactose-binding domain-like"/>
    <property type="match status" value="1"/>
</dbReference>
<dbReference type="PANTHER" id="PTHR43730:SF1">
    <property type="entry name" value="BETA-MANNOSIDASE"/>
    <property type="match status" value="1"/>
</dbReference>
<accession>A0A8E2JUM9</accession>
<proteinExistence type="inferred from homology"/>
<evidence type="ECO:0000256" key="1">
    <source>
        <dbReference type="ARBA" id="ARBA00000829"/>
    </source>
</evidence>
<feature type="domain" description="Beta-mannosidase-like galactose-binding" evidence="13">
    <location>
        <begin position="15"/>
        <end position="193"/>
    </location>
</feature>
<protein>
    <recommendedName>
        <fullName evidence="9">Beta-mannosidase B</fullName>
        <ecNumber evidence="3">3.2.1.25</ecNumber>
    </recommendedName>
    <alternativeName>
        <fullName evidence="10">Mannanase B</fullName>
    </alternativeName>
</protein>
<dbReference type="Gene3D" id="3.20.20.80">
    <property type="entry name" value="Glycosidases"/>
    <property type="match status" value="1"/>
</dbReference>
<keyword evidence="15" id="KW-1185">Reference proteome</keyword>
<dbReference type="InterPro" id="IPR008979">
    <property type="entry name" value="Galactose-bd-like_sf"/>
</dbReference>
<name>A0A8E2JUM9_9PEZI</name>
<dbReference type="GO" id="GO:0004567">
    <property type="term" value="F:beta-mannosidase activity"/>
    <property type="evidence" value="ECO:0007669"/>
    <property type="project" value="UniProtKB-EC"/>
</dbReference>
<evidence type="ECO:0000256" key="8">
    <source>
        <dbReference type="ARBA" id="ARBA00038429"/>
    </source>
</evidence>
<dbReference type="EC" id="3.2.1.25" evidence="3"/>
<dbReference type="FunFam" id="3.20.20.80:FF:000050">
    <property type="entry name" value="Beta-mannosidase B"/>
    <property type="match status" value="1"/>
</dbReference>
<dbReference type="AlphaFoldDB" id="A0A8E2JUM9"/>
<evidence type="ECO:0000256" key="9">
    <source>
        <dbReference type="ARBA" id="ARBA00041069"/>
    </source>
</evidence>
<dbReference type="InterPro" id="IPR050887">
    <property type="entry name" value="Beta-mannosidase_GH2"/>
</dbReference>
<evidence type="ECO:0000313" key="14">
    <source>
        <dbReference type="EMBL" id="OCL10113.1"/>
    </source>
</evidence>
<dbReference type="EMBL" id="KV749307">
    <property type="protein sequence ID" value="OCL10113.1"/>
    <property type="molecule type" value="Genomic_DNA"/>
</dbReference>
<keyword evidence="7" id="KW-0624">Polysaccharide degradation</keyword>
<dbReference type="Pfam" id="PF22666">
    <property type="entry name" value="Glyco_hydro_2_N2"/>
    <property type="match status" value="1"/>
</dbReference>
<evidence type="ECO:0000256" key="6">
    <source>
        <dbReference type="ARBA" id="ARBA00023295"/>
    </source>
</evidence>
<dbReference type="Proteomes" id="UP000250140">
    <property type="component" value="Unassembled WGS sequence"/>
</dbReference>
<dbReference type="InterPro" id="IPR054593">
    <property type="entry name" value="Beta-mannosidase-like_N2"/>
</dbReference>
<sequence length="879" mass="100313">MTRERLTLFAGWQWRLANSNGCSKADSIPEIKEWIPASASPSVIQLELLHAKLLPDPNVGENERFIQWVGEVDWEYSCSFPTPESATLKDKIELLFEGLDTFVTVRLNGKQVLKGDNMFIPYRVNIKDHLQPLGTNNEIIILFESAIKKGKELEKAYGQRISIMRDPKRMHIRKAQYHWGWDWGPIIVTCGPYLPIHIESYNSRIDTVHVTSDLFPDVSWAMVHIDVNTITPQKGVHTVLITVLDADGEEVIQSDLEVKDGKAAATKVFPSPKLWWPHGEGDQYLYTLKTTLFSAEKILLDEMTTRFALRSISLVQRPLDDEPGTTFMFNVNGRDIFIQGGNWIPADNLLPRITREKYFAWIELAKKSHLNMIRVWGGGIYETEDFFDACDENGILVWHDLAFACGDYPIHETFLENVTKEVEAQVIRIRNRPCLALLCGGNEDFMLAEMGVGRSARVEFDARDVAGPFEDTDFPQRKIYLQLLPDITSDLCPKVKYWPNSPWGGDSANDPTTGDIHQWSVWHQEQLSYQQYKNLSGRFVSEFGMHGFPIMRTIDVFVPNPRDRYPQSKAIDCHNKGHGAETRIARYLVENFRYNNQSLEDFAYCSQLMQSEAYGYALRDWKRKFNGKGKESCAGAIIWQLNDCYPVTSWSFVDYYLRVKPSFYSIRRAFAPISVGIERTPLSRWVDEDHPRKTEVPQFSIFAHNTTTVEVSCSLVLVAYDFSTSERVEFPSEKKAITLLPGQNTELGEVENPTTLTDDSLIVLSASLVDDAGTTLARIVNWPEPFRYLHWPKDTRVDLETSKADEGAAWEDMITLEANQPIKGLFLSPKYDGNEEEGEPEPVWEDNMLDLMPGERVSVGAKGLRGRGIKARFLADWEL</sequence>
<evidence type="ECO:0000256" key="2">
    <source>
        <dbReference type="ARBA" id="ARBA00004740"/>
    </source>
</evidence>
<dbReference type="InterPro" id="IPR006102">
    <property type="entry name" value="Ig-like_GH2"/>
</dbReference>
<reference evidence="14 15" key="1">
    <citation type="journal article" date="2016" name="Nat. Commun.">
        <title>Ectomycorrhizal ecology is imprinted in the genome of the dominant symbiotic fungus Cenococcum geophilum.</title>
        <authorList>
            <consortium name="DOE Joint Genome Institute"/>
            <person name="Peter M."/>
            <person name="Kohler A."/>
            <person name="Ohm R.A."/>
            <person name="Kuo A."/>
            <person name="Krutzmann J."/>
            <person name="Morin E."/>
            <person name="Arend M."/>
            <person name="Barry K.W."/>
            <person name="Binder M."/>
            <person name="Choi C."/>
            <person name="Clum A."/>
            <person name="Copeland A."/>
            <person name="Grisel N."/>
            <person name="Haridas S."/>
            <person name="Kipfer T."/>
            <person name="LaButti K."/>
            <person name="Lindquist E."/>
            <person name="Lipzen A."/>
            <person name="Maire R."/>
            <person name="Meier B."/>
            <person name="Mihaltcheva S."/>
            <person name="Molinier V."/>
            <person name="Murat C."/>
            <person name="Poggeler S."/>
            <person name="Quandt C.A."/>
            <person name="Sperisen C."/>
            <person name="Tritt A."/>
            <person name="Tisserant E."/>
            <person name="Crous P.W."/>
            <person name="Henrissat B."/>
            <person name="Nehls U."/>
            <person name="Egli S."/>
            <person name="Spatafora J.W."/>
            <person name="Grigoriev I.V."/>
            <person name="Martin F.M."/>
        </authorList>
    </citation>
    <scope>NUCLEOTIDE SEQUENCE [LARGE SCALE GENOMIC DNA]</scope>
    <source>
        <strain evidence="14 15">CBS 207.34</strain>
    </source>
</reference>
<dbReference type="SUPFAM" id="SSF51445">
    <property type="entry name" value="(Trans)glycosidases"/>
    <property type="match status" value="1"/>
</dbReference>
<dbReference type="PANTHER" id="PTHR43730">
    <property type="entry name" value="BETA-MANNOSIDASE"/>
    <property type="match status" value="1"/>
</dbReference>
<dbReference type="SUPFAM" id="SSF49303">
    <property type="entry name" value="beta-Galactosidase/glucuronidase domain"/>
    <property type="match status" value="2"/>
</dbReference>
<feature type="domain" description="Mannosidase Ig/CBM-like" evidence="12">
    <location>
        <begin position="699"/>
        <end position="788"/>
    </location>
</feature>
<dbReference type="Pfam" id="PF17786">
    <property type="entry name" value="Mannosidase_ig"/>
    <property type="match status" value="1"/>
</dbReference>
<evidence type="ECO:0000256" key="3">
    <source>
        <dbReference type="ARBA" id="ARBA00012754"/>
    </source>
</evidence>
<evidence type="ECO:0000313" key="15">
    <source>
        <dbReference type="Proteomes" id="UP000250140"/>
    </source>
</evidence>